<evidence type="ECO:0000256" key="1">
    <source>
        <dbReference type="ARBA" id="ARBA00029464"/>
    </source>
</evidence>
<name>W9WFS9_9EURO</name>
<comment type="similarity">
    <text evidence="1">Belongs to the polyketide transferase af380 family.</text>
</comment>
<organism evidence="3 4">
    <name type="scientific">Cladophialophora psammophila CBS 110553</name>
    <dbReference type="NCBI Taxonomy" id="1182543"/>
    <lineage>
        <taxon>Eukaryota</taxon>
        <taxon>Fungi</taxon>
        <taxon>Dikarya</taxon>
        <taxon>Ascomycota</taxon>
        <taxon>Pezizomycotina</taxon>
        <taxon>Eurotiomycetes</taxon>
        <taxon>Chaetothyriomycetidae</taxon>
        <taxon>Chaetothyriales</taxon>
        <taxon>Herpotrichiellaceae</taxon>
        <taxon>Cladophialophora</taxon>
    </lineage>
</organism>
<protein>
    <recommendedName>
        <fullName evidence="2">Acetyl xylan esterase domain-containing protein</fullName>
    </recommendedName>
</protein>
<dbReference type="PANTHER" id="PTHR47751:SF2">
    <property type="entry name" value="DLTD N-TERMINAL DOMAIN PROTEIN (AFU_ORTHOLOGUE AFUA_8G00380)-RELATED"/>
    <property type="match status" value="1"/>
</dbReference>
<dbReference type="InterPro" id="IPR029058">
    <property type="entry name" value="AB_hydrolase_fold"/>
</dbReference>
<dbReference type="PANTHER" id="PTHR47751">
    <property type="entry name" value="SUPERFAMILY HYDROLASE, PUTATIVE (AFU_ORTHOLOGUE AFUA_2G16580)-RELATED"/>
    <property type="match status" value="1"/>
</dbReference>
<dbReference type="Gene3D" id="3.40.50.1820">
    <property type="entry name" value="alpha/beta hydrolase"/>
    <property type="match status" value="1"/>
</dbReference>
<dbReference type="Proteomes" id="UP000019471">
    <property type="component" value="Unassembled WGS sequence"/>
</dbReference>
<dbReference type="InterPro" id="IPR051411">
    <property type="entry name" value="Polyketide_trans_af380"/>
</dbReference>
<dbReference type="OrthoDB" id="2498029at2759"/>
<dbReference type="RefSeq" id="XP_007748382.1">
    <property type="nucleotide sequence ID" value="XM_007750192.1"/>
</dbReference>
<dbReference type="SUPFAM" id="SSF53474">
    <property type="entry name" value="alpha/beta-Hydrolases"/>
    <property type="match status" value="1"/>
</dbReference>
<dbReference type="GeneID" id="19194309"/>
<dbReference type="Pfam" id="PF05448">
    <property type="entry name" value="AXE1"/>
    <property type="match status" value="1"/>
</dbReference>
<sequence length="203" mass="22381">MWFDFLNTGDSEGQPRDEVAHYGRLQDWVNAIASTTSLSEVDAQRVGIWGTSLGGRDVLVVAGIERRLKAVVSQTPLIRWTAAAGARMAGYGDDMRRYQQDLAADRESRALGKEPAYVTFLGNYHGQITLQSYQPTALVDVTPLMELISPTPLLFILAEEDYLPGQRDAFAAANEPKSMVTISGNHFSPYTISKQNAIEATRE</sequence>
<comment type="caution">
    <text evidence="3">The sequence shown here is derived from an EMBL/GenBank/DDBJ whole genome shotgun (WGS) entry which is preliminary data.</text>
</comment>
<dbReference type="STRING" id="1182543.W9WFS9"/>
<feature type="domain" description="Acetyl xylan esterase" evidence="2">
    <location>
        <begin position="26"/>
        <end position="77"/>
    </location>
</feature>
<evidence type="ECO:0000313" key="3">
    <source>
        <dbReference type="EMBL" id="EXJ66967.1"/>
    </source>
</evidence>
<proteinExistence type="inferred from homology"/>
<evidence type="ECO:0000259" key="2">
    <source>
        <dbReference type="Pfam" id="PF05448"/>
    </source>
</evidence>
<evidence type="ECO:0000313" key="4">
    <source>
        <dbReference type="Proteomes" id="UP000019471"/>
    </source>
</evidence>
<dbReference type="EMBL" id="AMGX01000017">
    <property type="protein sequence ID" value="EXJ66967.1"/>
    <property type="molecule type" value="Genomic_DNA"/>
</dbReference>
<dbReference type="AlphaFoldDB" id="W9WFS9"/>
<dbReference type="HOGENOM" id="CLU_048587_1_1_1"/>
<dbReference type="InterPro" id="IPR008391">
    <property type="entry name" value="AXE1_dom"/>
</dbReference>
<accession>W9WFS9</accession>
<reference evidence="3 4" key="1">
    <citation type="submission" date="2013-03" db="EMBL/GenBank/DDBJ databases">
        <title>The Genome Sequence of Cladophialophora psammophila CBS 110553.</title>
        <authorList>
            <consortium name="The Broad Institute Genomics Platform"/>
            <person name="Cuomo C."/>
            <person name="de Hoog S."/>
            <person name="Gorbushina A."/>
            <person name="Walker B."/>
            <person name="Young S.K."/>
            <person name="Zeng Q."/>
            <person name="Gargeya S."/>
            <person name="Fitzgerald M."/>
            <person name="Haas B."/>
            <person name="Abouelleil A."/>
            <person name="Allen A.W."/>
            <person name="Alvarado L."/>
            <person name="Arachchi H.M."/>
            <person name="Berlin A.M."/>
            <person name="Chapman S.B."/>
            <person name="Gainer-Dewar J."/>
            <person name="Goldberg J."/>
            <person name="Griggs A."/>
            <person name="Gujja S."/>
            <person name="Hansen M."/>
            <person name="Howarth C."/>
            <person name="Imamovic A."/>
            <person name="Ireland A."/>
            <person name="Larimer J."/>
            <person name="McCowan C."/>
            <person name="Murphy C."/>
            <person name="Pearson M."/>
            <person name="Poon T.W."/>
            <person name="Priest M."/>
            <person name="Roberts A."/>
            <person name="Saif S."/>
            <person name="Shea T."/>
            <person name="Sisk P."/>
            <person name="Sykes S."/>
            <person name="Wortman J."/>
            <person name="Nusbaum C."/>
            <person name="Birren B."/>
        </authorList>
    </citation>
    <scope>NUCLEOTIDE SEQUENCE [LARGE SCALE GENOMIC DNA]</scope>
    <source>
        <strain evidence="3 4">CBS 110553</strain>
    </source>
</reference>
<gene>
    <name evidence="3" type="ORF">A1O5_09613</name>
</gene>
<keyword evidence="4" id="KW-1185">Reference proteome</keyword>